<dbReference type="Gene3D" id="3.30.70.360">
    <property type="match status" value="1"/>
</dbReference>
<organism evidence="5 6">
    <name type="scientific">Vibrio mangrovi</name>
    <dbReference type="NCBI Taxonomy" id="474394"/>
    <lineage>
        <taxon>Bacteria</taxon>
        <taxon>Pseudomonadati</taxon>
        <taxon>Pseudomonadota</taxon>
        <taxon>Gammaproteobacteria</taxon>
        <taxon>Vibrionales</taxon>
        <taxon>Vibrionaceae</taxon>
        <taxon>Vibrio</taxon>
    </lineage>
</organism>
<dbReference type="EMBL" id="JAWRCO010000001">
    <property type="protein sequence ID" value="MDW6003912.1"/>
    <property type="molecule type" value="Genomic_DNA"/>
</dbReference>
<evidence type="ECO:0000256" key="1">
    <source>
        <dbReference type="ARBA" id="ARBA00022723"/>
    </source>
</evidence>
<dbReference type="Pfam" id="PF07687">
    <property type="entry name" value="M20_dimer"/>
    <property type="match status" value="1"/>
</dbReference>
<evidence type="ECO:0000256" key="3">
    <source>
        <dbReference type="ARBA" id="ARBA00023285"/>
    </source>
</evidence>
<evidence type="ECO:0000259" key="4">
    <source>
        <dbReference type="Pfam" id="PF07687"/>
    </source>
</evidence>
<keyword evidence="2" id="KW-0378">Hydrolase</keyword>
<evidence type="ECO:0000313" key="5">
    <source>
        <dbReference type="EMBL" id="MDW6003912.1"/>
    </source>
</evidence>
<protein>
    <submittedName>
        <fullName evidence="5">M20 family metallopeptidase</fullName>
    </submittedName>
</protein>
<dbReference type="PANTHER" id="PTHR43808">
    <property type="entry name" value="ACETYLORNITHINE DEACETYLASE"/>
    <property type="match status" value="1"/>
</dbReference>
<evidence type="ECO:0000256" key="2">
    <source>
        <dbReference type="ARBA" id="ARBA00022801"/>
    </source>
</evidence>
<dbReference type="RefSeq" id="WP_200807646.1">
    <property type="nucleotide sequence ID" value="NZ_AP024883.1"/>
</dbReference>
<gene>
    <name evidence="5" type="ORF">SBX37_13725</name>
</gene>
<keyword evidence="6" id="KW-1185">Reference proteome</keyword>
<dbReference type="InterPro" id="IPR036264">
    <property type="entry name" value="Bact_exopeptidase_dim_dom"/>
</dbReference>
<dbReference type="SUPFAM" id="SSF53187">
    <property type="entry name" value="Zn-dependent exopeptidases"/>
    <property type="match status" value="1"/>
</dbReference>
<dbReference type="Gene3D" id="3.40.630.10">
    <property type="entry name" value="Zn peptidases"/>
    <property type="match status" value="1"/>
</dbReference>
<dbReference type="PANTHER" id="PTHR43808:SF9">
    <property type="entry name" value="BLL0789 PROTEIN"/>
    <property type="match status" value="1"/>
</dbReference>
<keyword evidence="1" id="KW-0479">Metal-binding</keyword>
<dbReference type="CDD" id="cd03885">
    <property type="entry name" value="M20_CPDG2"/>
    <property type="match status" value="1"/>
</dbReference>
<sequence length="396" mass="43173">MKSQLWFDWLTQWLSRQRPDMERMLAWLVNCDSFSHDRDDVCAIARQVCHWLTEQRIENILLEEQDTCGVLAWVGGSSDKQPVIFLTGHLDTVFPRGTAGERPYSVEGEKAYGPGVADMKAGVMMNCFVLAALQQLEQESGTLLPFTVKMLLTVDEEIGSPRGRALIERYIQGAQAVLNAEPGRISGNVVAARKGGAVYQIDVSGRAAHAGVSHQDGVSAVEALVRIIQKIHQLTDYEQGLTTNVGVISGGLTPNTVAESAQAKVDIRFKTQAQGEFLHQALQTCLESHYVEGASARMQRLAYFLPLEPRMSQSLLEVYQQEAASLGELNITGEFTGGCSDAGWTAAMGIPTLCATGPVGAYMHTTQEFCDLGTLVKRAQIVARCCLRVGLGKLVL</sequence>
<dbReference type="SUPFAM" id="SSF55031">
    <property type="entry name" value="Bacterial exopeptidase dimerisation domain"/>
    <property type="match status" value="1"/>
</dbReference>
<accession>A0ABU4I8B2</accession>
<dbReference type="InterPro" id="IPR002933">
    <property type="entry name" value="Peptidase_M20"/>
</dbReference>
<feature type="domain" description="Peptidase M20 dimerisation" evidence="4">
    <location>
        <begin position="192"/>
        <end position="293"/>
    </location>
</feature>
<dbReference type="PIRSF" id="PIRSF037238">
    <property type="entry name" value="Carboxypeptidase_G2"/>
    <property type="match status" value="1"/>
</dbReference>
<name>A0ABU4I8B2_9VIBR</name>
<reference evidence="5 6" key="1">
    <citation type="submission" date="2023-11" db="EMBL/GenBank/DDBJ databases">
        <title>Plant-associative lifestyle of Vibrio porteresiae and its evolutionary dynamics.</title>
        <authorList>
            <person name="Rameshkumar N."/>
            <person name="Kirti K."/>
        </authorList>
    </citation>
    <scope>NUCLEOTIDE SEQUENCE [LARGE SCALE GENOMIC DNA]</scope>
    <source>
        <strain evidence="5 6">MSSRF38</strain>
    </source>
</reference>
<proteinExistence type="predicted"/>
<dbReference type="InterPro" id="IPR017150">
    <property type="entry name" value="Pept_M20_glutamate_carboxypep"/>
</dbReference>
<dbReference type="Pfam" id="PF01546">
    <property type="entry name" value="Peptidase_M20"/>
    <property type="match status" value="1"/>
</dbReference>
<keyword evidence="3" id="KW-0170">Cobalt</keyword>
<dbReference type="Proteomes" id="UP001283366">
    <property type="component" value="Unassembled WGS sequence"/>
</dbReference>
<comment type="caution">
    <text evidence="5">The sequence shown here is derived from an EMBL/GenBank/DDBJ whole genome shotgun (WGS) entry which is preliminary data.</text>
</comment>
<dbReference type="InterPro" id="IPR050072">
    <property type="entry name" value="Peptidase_M20A"/>
</dbReference>
<evidence type="ECO:0000313" key="6">
    <source>
        <dbReference type="Proteomes" id="UP001283366"/>
    </source>
</evidence>
<dbReference type="InterPro" id="IPR011650">
    <property type="entry name" value="Peptidase_M20_dimer"/>
</dbReference>